<evidence type="ECO:0000313" key="3">
    <source>
        <dbReference type="Proteomes" id="UP000284842"/>
    </source>
</evidence>
<name>A0A409VES4_9AGAR</name>
<feature type="region of interest" description="Disordered" evidence="1">
    <location>
        <begin position="566"/>
        <end position="601"/>
    </location>
</feature>
<evidence type="ECO:0000256" key="1">
    <source>
        <dbReference type="SAM" id="MobiDB-lite"/>
    </source>
</evidence>
<feature type="compositionally biased region" description="Polar residues" evidence="1">
    <location>
        <begin position="43"/>
        <end position="58"/>
    </location>
</feature>
<dbReference type="Proteomes" id="UP000284842">
    <property type="component" value="Unassembled WGS sequence"/>
</dbReference>
<dbReference type="InParanoid" id="A0A409VES4"/>
<dbReference type="OrthoDB" id="3071733at2759"/>
<protein>
    <submittedName>
        <fullName evidence="2">Uncharacterized protein</fullName>
    </submittedName>
</protein>
<feature type="compositionally biased region" description="Polar residues" evidence="1">
    <location>
        <begin position="587"/>
        <end position="597"/>
    </location>
</feature>
<gene>
    <name evidence="2" type="ORF">CVT24_008880</name>
</gene>
<feature type="compositionally biased region" description="Low complexity" evidence="1">
    <location>
        <begin position="129"/>
        <end position="143"/>
    </location>
</feature>
<feature type="region of interest" description="Disordered" evidence="1">
    <location>
        <begin position="37"/>
        <end position="205"/>
    </location>
</feature>
<proteinExistence type="predicted"/>
<keyword evidence="3" id="KW-1185">Reference proteome</keyword>
<feature type="region of interest" description="Disordered" evidence="1">
    <location>
        <begin position="458"/>
        <end position="544"/>
    </location>
</feature>
<feature type="region of interest" description="Disordered" evidence="1">
    <location>
        <begin position="399"/>
        <end position="432"/>
    </location>
</feature>
<dbReference type="EMBL" id="NHTK01006098">
    <property type="protein sequence ID" value="PPQ64067.1"/>
    <property type="molecule type" value="Genomic_DNA"/>
</dbReference>
<sequence length="655" mass="69749">MSFFSSSLSSSSNKPARRASASPAVVTNILNNMYAHQPPSRVYTGSSSGPLDNWQDGSQRGDMRLRRTSSHEDRLKAVAYVPPRLSNRPKTSAGGGSRSASRHMIPAPEAGSLPVATATANPRRELSPAASRTSAETSSTTSTLRLVGRGGSGSKYRVVAPKPPTLDINNLPKGVSGVASAPPPPPEVPSFHRPTGRGGVGARKKSLDAPPAILSKLPLKRVLSTKFRKDPSSRTSVKSADSIRDYPTSPPISGLRPHYRTNRSTGSLATFNTNSDGISCSPRIPEYPDGDDDFMDAYLPPLSPSSSTFEATFILADPPGCSTPANGSKGNFVKLAKMLGELPPHEIYEHLYRQQHLMHVMPPTQDEPSQDDNLKAAIKASRRSSISASITSFFSPVRARGSGASQHTFSTADGMHPGSLADDASDSWGQSSITGGVDDYDAQASLYRRTLESPIFFAPPSPTLVPPRKATQAPANSLSTGTSANDPITVPDSPTPKPIPSLQVDTSSLDPIDSECGSSPSPSPTTPVPTLHRTKSHSHANRTIVRASRSASLSLGTDALKALHHANAKAKDPDHDSQLDGSRPLTPFSTLSTTHNDPGQRLPELSHWLSHAEMSARAGTPFGTLRSESPATMQTWSGEWNTDMQDVIRALRLLR</sequence>
<feature type="region of interest" description="Disordered" evidence="1">
    <location>
        <begin position="1"/>
        <end position="22"/>
    </location>
</feature>
<feature type="region of interest" description="Disordered" evidence="1">
    <location>
        <begin position="226"/>
        <end position="267"/>
    </location>
</feature>
<feature type="compositionally biased region" description="Low complexity" evidence="1">
    <location>
        <begin position="1"/>
        <end position="12"/>
    </location>
</feature>
<dbReference type="AlphaFoldDB" id="A0A409VES4"/>
<feature type="compositionally biased region" description="Basic and acidic residues" evidence="1">
    <location>
        <begin position="59"/>
        <end position="76"/>
    </location>
</feature>
<reference evidence="2 3" key="1">
    <citation type="journal article" date="2018" name="Evol. Lett.">
        <title>Horizontal gene cluster transfer increased hallucinogenic mushroom diversity.</title>
        <authorList>
            <person name="Reynolds H.T."/>
            <person name="Vijayakumar V."/>
            <person name="Gluck-Thaler E."/>
            <person name="Korotkin H.B."/>
            <person name="Matheny P.B."/>
            <person name="Slot J.C."/>
        </authorList>
    </citation>
    <scope>NUCLEOTIDE SEQUENCE [LARGE SCALE GENOMIC DNA]</scope>
    <source>
        <strain evidence="2 3">2629</strain>
    </source>
</reference>
<accession>A0A409VES4</accession>
<comment type="caution">
    <text evidence="2">The sequence shown here is derived from an EMBL/GenBank/DDBJ whole genome shotgun (WGS) entry which is preliminary data.</text>
</comment>
<evidence type="ECO:0000313" key="2">
    <source>
        <dbReference type="EMBL" id="PPQ64067.1"/>
    </source>
</evidence>
<organism evidence="2 3">
    <name type="scientific">Panaeolus cyanescens</name>
    <dbReference type="NCBI Taxonomy" id="181874"/>
    <lineage>
        <taxon>Eukaryota</taxon>
        <taxon>Fungi</taxon>
        <taxon>Dikarya</taxon>
        <taxon>Basidiomycota</taxon>
        <taxon>Agaricomycotina</taxon>
        <taxon>Agaricomycetes</taxon>
        <taxon>Agaricomycetidae</taxon>
        <taxon>Agaricales</taxon>
        <taxon>Agaricineae</taxon>
        <taxon>Galeropsidaceae</taxon>
        <taxon>Panaeolus</taxon>
    </lineage>
</organism>
<feature type="compositionally biased region" description="Basic and acidic residues" evidence="1">
    <location>
        <begin position="569"/>
        <end position="578"/>
    </location>
</feature>
<feature type="compositionally biased region" description="Polar residues" evidence="1">
    <location>
        <begin position="473"/>
        <end position="486"/>
    </location>
</feature>